<comment type="caution">
    <text evidence="2">The sequence shown here is derived from an EMBL/GenBank/DDBJ whole genome shotgun (WGS) entry which is preliminary data.</text>
</comment>
<dbReference type="AlphaFoldDB" id="A0A9W6GKK7"/>
<dbReference type="Proteomes" id="UP001144471">
    <property type="component" value="Unassembled WGS sequence"/>
</dbReference>
<dbReference type="RefSeq" id="WP_281834718.1">
    <property type="nucleotide sequence ID" value="NZ_BSDY01000005.1"/>
</dbReference>
<keyword evidence="3" id="KW-1185">Reference proteome</keyword>
<keyword evidence="1" id="KW-0175">Coiled coil</keyword>
<feature type="coiled-coil region" evidence="1">
    <location>
        <begin position="22"/>
        <end position="56"/>
    </location>
</feature>
<protein>
    <submittedName>
        <fullName evidence="2">Uncharacterized protein</fullName>
    </submittedName>
</protein>
<sequence>MSKKGHVTVHHIEMYLCEKLPKRKLEVLKDKFKRELKREQEDLKEYKEKFDDYVYEEEYSIYLERNEKNMEILEALKKIFPEDEELGRLEI</sequence>
<reference evidence="2" key="1">
    <citation type="submission" date="2022-12" db="EMBL/GenBank/DDBJ databases">
        <title>Reference genome sequencing for broad-spectrum identification of bacterial and archaeal isolates by mass spectrometry.</title>
        <authorList>
            <person name="Sekiguchi Y."/>
            <person name="Tourlousse D.M."/>
        </authorList>
    </citation>
    <scope>NUCLEOTIDE SEQUENCE</scope>
    <source>
        <strain evidence="2">10succ1</strain>
    </source>
</reference>
<dbReference type="EMBL" id="BSDY01000005">
    <property type="protein sequence ID" value="GLI55912.1"/>
    <property type="molecule type" value="Genomic_DNA"/>
</dbReference>
<gene>
    <name evidence="2" type="ORF">PM10SUCC1_14260</name>
</gene>
<accession>A0A9W6GKK7</accession>
<name>A0A9W6GKK7_9FUSO</name>
<evidence type="ECO:0000256" key="1">
    <source>
        <dbReference type="SAM" id="Coils"/>
    </source>
</evidence>
<proteinExistence type="predicted"/>
<organism evidence="2 3">
    <name type="scientific">Propionigenium maris DSM 9537</name>
    <dbReference type="NCBI Taxonomy" id="1123000"/>
    <lineage>
        <taxon>Bacteria</taxon>
        <taxon>Fusobacteriati</taxon>
        <taxon>Fusobacteriota</taxon>
        <taxon>Fusobacteriia</taxon>
        <taxon>Fusobacteriales</taxon>
        <taxon>Fusobacteriaceae</taxon>
        <taxon>Propionigenium</taxon>
    </lineage>
</organism>
<evidence type="ECO:0000313" key="2">
    <source>
        <dbReference type="EMBL" id="GLI55912.1"/>
    </source>
</evidence>
<evidence type="ECO:0000313" key="3">
    <source>
        <dbReference type="Proteomes" id="UP001144471"/>
    </source>
</evidence>